<keyword evidence="2" id="KW-1185">Reference proteome</keyword>
<dbReference type="Proteomes" id="UP000783390">
    <property type="component" value="Unassembled WGS sequence"/>
</dbReference>
<name>A0ABS4EZI6_9CLOT</name>
<proteinExistence type="predicted"/>
<gene>
    <name evidence="1" type="ORF">J2Z53_000994</name>
</gene>
<dbReference type="EMBL" id="JAGGJZ010000002">
    <property type="protein sequence ID" value="MBP1889413.1"/>
    <property type="molecule type" value="Genomic_DNA"/>
</dbReference>
<dbReference type="InterPro" id="IPR024210">
    <property type="entry name" value="DUF3785"/>
</dbReference>
<reference evidence="1 2" key="1">
    <citation type="submission" date="2021-03" db="EMBL/GenBank/DDBJ databases">
        <title>Genomic Encyclopedia of Type Strains, Phase IV (KMG-IV): sequencing the most valuable type-strain genomes for metagenomic binning, comparative biology and taxonomic classification.</title>
        <authorList>
            <person name="Goeker M."/>
        </authorList>
    </citation>
    <scope>NUCLEOTIDE SEQUENCE [LARGE SCALE GENOMIC DNA]</scope>
    <source>
        <strain evidence="1 2">DSM 3984</strain>
    </source>
</reference>
<protein>
    <recommendedName>
        <fullName evidence="3">DUF3785 domain-containing protein</fullName>
    </recommendedName>
</protein>
<accession>A0ABS4EZI6</accession>
<organism evidence="1 2">
    <name type="scientific">Clostridium moniliforme</name>
    <dbReference type="NCBI Taxonomy" id="39489"/>
    <lineage>
        <taxon>Bacteria</taxon>
        <taxon>Bacillati</taxon>
        <taxon>Bacillota</taxon>
        <taxon>Clostridia</taxon>
        <taxon>Eubacteriales</taxon>
        <taxon>Clostridiaceae</taxon>
        <taxon>Clostridium</taxon>
    </lineage>
</organism>
<sequence>MNYILKYEDKEYNLNKENLIEIINDEENKLEGIEIEEILRLLNEGENVSFEKAYYDTPCEECNSNFKEKKSISEYLEYYFYIYSKDGKYVISNISKEYENLTFNRLKLEGKVDDSYIVTVIVCANCFKYLVQIEELLV</sequence>
<comment type="caution">
    <text evidence="1">The sequence shown here is derived from an EMBL/GenBank/DDBJ whole genome shotgun (WGS) entry which is preliminary data.</text>
</comment>
<evidence type="ECO:0008006" key="3">
    <source>
        <dbReference type="Google" id="ProtNLM"/>
    </source>
</evidence>
<dbReference type="Pfam" id="PF12653">
    <property type="entry name" value="DUF3785"/>
    <property type="match status" value="1"/>
</dbReference>
<evidence type="ECO:0000313" key="2">
    <source>
        <dbReference type="Proteomes" id="UP000783390"/>
    </source>
</evidence>
<evidence type="ECO:0000313" key="1">
    <source>
        <dbReference type="EMBL" id="MBP1889413.1"/>
    </source>
</evidence>
<dbReference type="RefSeq" id="WP_209796110.1">
    <property type="nucleotide sequence ID" value="NZ_JAGGJZ010000002.1"/>
</dbReference>